<dbReference type="EMBL" id="CP067341">
    <property type="protein sequence ID" value="QQP10969.1"/>
    <property type="molecule type" value="Genomic_DNA"/>
</dbReference>
<keyword evidence="3 5" id="KW-1133">Transmembrane helix</keyword>
<feature type="transmembrane region" description="Helical" evidence="5">
    <location>
        <begin position="20"/>
        <end position="37"/>
    </location>
</feature>
<accession>A0ABX7ARV4</accession>
<name>A0ABX7ARV4_9BACI</name>
<evidence type="ECO:0000256" key="4">
    <source>
        <dbReference type="ARBA" id="ARBA00023136"/>
    </source>
</evidence>
<feature type="transmembrane region" description="Helical" evidence="5">
    <location>
        <begin position="57"/>
        <end position="79"/>
    </location>
</feature>
<comment type="subcellular location">
    <subcellularLocation>
        <location evidence="1">Membrane</location>
        <topology evidence="1">Multi-pass membrane protein</topology>
    </subcellularLocation>
</comment>
<feature type="transmembrane region" description="Helical" evidence="5">
    <location>
        <begin position="227"/>
        <end position="245"/>
    </location>
</feature>
<proteinExistence type="predicted"/>
<evidence type="ECO:0000256" key="1">
    <source>
        <dbReference type="ARBA" id="ARBA00004141"/>
    </source>
</evidence>
<evidence type="ECO:0000259" key="6">
    <source>
        <dbReference type="Pfam" id="PF12698"/>
    </source>
</evidence>
<sequence length="252" mass="28993">MIKQIAKMYMLESVRNPGMVFGNVLPAIMFMISSVICKNMITGDATNFIDIMIKGQFLPLSIIMLIFSFAFSSATIYLVDMKVNKTFQWIHRTGIKPHTYYIGMGIGVFTLLNVFLVLILIGYSFIIDISLLSYFMIILMSNFVLLALYPLSFILAGLFKNEKVAQSMLVPIMLLFMFSIQMTSLFLTLAEKNPQDYFIFLIWNPMLYLFDSLQMYLNLFDETWLPQYQYCIILAMISLVLAAIAKKVYTSQ</sequence>
<feature type="transmembrane region" description="Helical" evidence="5">
    <location>
        <begin position="99"/>
        <end position="122"/>
    </location>
</feature>
<reference evidence="7 8" key="1">
    <citation type="submission" date="2020-01" db="EMBL/GenBank/DDBJ databases">
        <authorList>
            <person name="Liu G."/>
            <person name="Liu B."/>
        </authorList>
    </citation>
    <scope>NUCLEOTIDE SEQUENCE [LARGE SCALE GENOMIC DNA]</scope>
    <source>
        <strain evidence="7 8">FJAT-51161</strain>
    </source>
</reference>
<dbReference type="Pfam" id="PF12698">
    <property type="entry name" value="ABC2_membrane_3"/>
    <property type="match status" value="1"/>
</dbReference>
<feature type="domain" description="ABC-2 type transporter transmembrane" evidence="6">
    <location>
        <begin position="56"/>
        <end position="245"/>
    </location>
</feature>
<keyword evidence="8" id="KW-1185">Reference proteome</keyword>
<evidence type="ECO:0000313" key="8">
    <source>
        <dbReference type="Proteomes" id="UP000596049"/>
    </source>
</evidence>
<dbReference type="Proteomes" id="UP000596049">
    <property type="component" value="Chromosome"/>
</dbReference>
<dbReference type="InterPro" id="IPR013525">
    <property type="entry name" value="ABC2_TM"/>
</dbReference>
<keyword evidence="2 5" id="KW-0812">Transmembrane</keyword>
<organism evidence="7 8">
    <name type="scientific">Lysinibacillus agricola</name>
    <dbReference type="NCBI Taxonomy" id="2590012"/>
    <lineage>
        <taxon>Bacteria</taxon>
        <taxon>Bacillati</taxon>
        <taxon>Bacillota</taxon>
        <taxon>Bacilli</taxon>
        <taxon>Bacillales</taxon>
        <taxon>Bacillaceae</taxon>
        <taxon>Lysinibacillus</taxon>
    </lineage>
</organism>
<evidence type="ECO:0000256" key="3">
    <source>
        <dbReference type="ARBA" id="ARBA00022989"/>
    </source>
</evidence>
<protein>
    <submittedName>
        <fullName evidence="7">ABC transporter permease</fullName>
    </submittedName>
</protein>
<feature type="transmembrane region" description="Helical" evidence="5">
    <location>
        <begin position="134"/>
        <end position="156"/>
    </location>
</feature>
<evidence type="ECO:0000256" key="5">
    <source>
        <dbReference type="SAM" id="Phobius"/>
    </source>
</evidence>
<gene>
    <name evidence="7" type="ORF">FJQ98_17185</name>
</gene>
<evidence type="ECO:0000256" key="2">
    <source>
        <dbReference type="ARBA" id="ARBA00022692"/>
    </source>
</evidence>
<feature type="transmembrane region" description="Helical" evidence="5">
    <location>
        <begin position="168"/>
        <end position="190"/>
    </location>
</feature>
<evidence type="ECO:0000313" key="7">
    <source>
        <dbReference type="EMBL" id="QQP10969.1"/>
    </source>
</evidence>
<dbReference type="RefSeq" id="WP_053595567.1">
    <property type="nucleotide sequence ID" value="NZ_CP067341.1"/>
</dbReference>
<keyword evidence="4 5" id="KW-0472">Membrane</keyword>